<dbReference type="AlphaFoldDB" id="A0A978UKJ9"/>
<comment type="caution">
    <text evidence="6">The sequence shown here is derived from an EMBL/GenBank/DDBJ whole genome shotgun (WGS) entry which is preliminary data.</text>
</comment>
<evidence type="ECO:0000259" key="5">
    <source>
        <dbReference type="PROSITE" id="PS50166"/>
    </source>
</evidence>
<dbReference type="GO" id="GO:0005635">
    <property type="term" value="C:nuclear envelope"/>
    <property type="evidence" value="ECO:0007669"/>
    <property type="project" value="TreeGrafter"/>
</dbReference>
<sequence>MKIVLYHFQNLTTSYMETKVTPRALEDWGILQLPEHIHQIVFVFLLLLPQFLELYKELNDASNIEMEITLAMTSAVVEENGFFSFPAEVALELATINARVEIERVLCSMFDNFAMHRRICHTTTEDVHGQDALSGFRPSDLSFLPILNVEGFGSALSKFAANRELPLGLRQISFYLTYFYLAAVLLKQFIKKHWQEGEELFEHPVVSSDEKTVIRRLLLLSLDDPHRKMCTAVSMAVASIAVYDWPDDWPDLLPYLLKLINNQTNMNGVHGALRCLALLSGDLDDKVVPTLVPILVPSMLTIVSSPQVYDKYLRTKALSIVYSCISMLGVMSGVYRTETTALLKPMLKPWMDQFSVILSHPVQSEDPDDWSLRMEVLKCLNQFVQNFPSLTEDDFIIVVGPLWQTFVTSLGVRSSMEGTEDPDEGRYDSDGGEKSLDSFVIQLFEFLLTMVGSIKLVKIVMSNIKELVYYTIAFLQITNQQVFQYVNRQLGLVAQIHTWSMDANQFVADEDDVSYSCRVSGALLLEEVVSVGGTEGINAIVDAAKEWYCESQREKAAGSATWWRLREAALFALSSLSEQLLEAEDSGLIRVGLRNFLEQIITEDTGLGVHEYPFLYARIFISVAKFSSLIGHDKLEHFLCAAVNAIGMDVPPPVKVGACRALSQLLPEADRGIIQPQMMSLFSSLTDLLNQASDETLHLVLETLQASIKAGQEIAASIEPIISPIILNMWVSHVSDPFISIDAIEVLETLKKAPGCLHPLVSRILPYIWPILNKLMHVNCNSQQQQQPDGLVAGSLDLITMLLKARYVLNAPSDVVKAIYDVCFDAVVRIILQSEDHSEMQNATECLAAFISGGRQDLLAWGDAGFTMKCLLDVASRLLDPDLESSGSLFVGSYILQLILHLQSQMMPHIRDLVAALVRRMQSAQIAGLKSSLILIFARLIHLSSPNVEQFIDLMMMVPAEHHNNSFTYLMSEWTKQQGEIQGAYQIKVTTSALALMLATRHAELVKINVQGHLIKSASGITTRSKAKLAQDQWTIVPLPAKILSLLADALVEIQEQVLADEEDGDWEEIEAEDADTDKDLLYSAGLTSFSRPTHEHLEAMAKVFSEDQEDGYEDDILCVADPLNQINLANYLADFFVNFSQSDRQLFDHLCQNLTKNQRSAIQMVLNR</sequence>
<dbReference type="PROSITE" id="PS50166">
    <property type="entry name" value="IMPORTIN_B_NT"/>
    <property type="match status" value="1"/>
</dbReference>
<dbReference type="Gene3D" id="1.25.10.10">
    <property type="entry name" value="Leucine-rich Repeat Variant"/>
    <property type="match status" value="1"/>
</dbReference>
<evidence type="ECO:0000256" key="1">
    <source>
        <dbReference type="ARBA" id="ARBA00004123"/>
    </source>
</evidence>
<dbReference type="Pfam" id="PF03810">
    <property type="entry name" value="IBN_N"/>
    <property type="match status" value="1"/>
</dbReference>
<dbReference type="PANTHER" id="PTHR10997">
    <property type="entry name" value="IMPORTIN-7, 8, 11"/>
    <property type="match status" value="1"/>
</dbReference>
<dbReference type="Proteomes" id="UP000813462">
    <property type="component" value="Unassembled WGS sequence"/>
</dbReference>
<dbReference type="EMBL" id="JAEACU010000010">
    <property type="protein sequence ID" value="KAH7515351.1"/>
    <property type="molecule type" value="Genomic_DNA"/>
</dbReference>
<organism evidence="6 7">
    <name type="scientific">Ziziphus jujuba var. spinosa</name>
    <dbReference type="NCBI Taxonomy" id="714518"/>
    <lineage>
        <taxon>Eukaryota</taxon>
        <taxon>Viridiplantae</taxon>
        <taxon>Streptophyta</taxon>
        <taxon>Embryophyta</taxon>
        <taxon>Tracheophyta</taxon>
        <taxon>Spermatophyta</taxon>
        <taxon>Magnoliopsida</taxon>
        <taxon>eudicotyledons</taxon>
        <taxon>Gunneridae</taxon>
        <taxon>Pentapetalae</taxon>
        <taxon>rosids</taxon>
        <taxon>fabids</taxon>
        <taxon>Rosales</taxon>
        <taxon>Rhamnaceae</taxon>
        <taxon>Paliureae</taxon>
        <taxon>Ziziphus</taxon>
    </lineage>
</organism>
<dbReference type="Pfam" id="PF25018">
    <property type="entry name" value="HEAT_IPO9_c"/>
    <property type="match status" value="1"/>
</dbReference>
<proteinExistence type="predicted"/>
<accession>A0A978UKJ9</accession>
<dbReference type="InterPro" id="IPR001494">
    <property type="entry name" value="Importin-beta_N"/>
</dbReference>
<evidence type="ECO:0000313" key="6">
    <source>
        <dbReference type="EMBL" id="KAH7515351.1"/>
    </source>
</evidence>
<dbReference type="SUPFAM" id="SSF48371">
    <property type="entry name" value="ARM repeat"/>
    <property type="match status" value="1"/>
</dbReference>
<evidence type="ECO:0000256" key="2">
    <source>
        <dbReference type="ARBA" id="ARBA00022448"/>
    </source>
</evidence>
<feature type="domain" description="Importin N-terminal" evidence="5">
    <location>
        <begin position="180"/>
        <end position="224"/>
    </location>
</feature>
<keyword evidence="2" id="KW-0813">Transport</keyword>
<keyword evidence="3" id="KW-0653">Protein transport</keyword>
<reference evidence="6" key="1">
    <citation type="journal article" date="2021" name="Front. Plant Sci.">
        <title>Chromosome-Scale Genome Assembly for Chinese Sour Jujube and Insights Into Its Genome Evolution and Domestication Signature.</title>
        <authorList>
            <person name="Shen L.-Y."/>
            <person name="Luo H."/>
            <person name="Wang X.-L."/>
            <person name="Wang X.-M."/>
            <person name="Qiu X.-J."/>
            <person name="Liu H."/>
            <person name="Zhou S.-S."/>
            <person name="Jia K.-H."/>
            <person name="Nie S."/>
            <person name="Bao Y.-T."/>
            <person name="Zhang R.-G."/>
            <person name="Yun Q.-Z."/>
            <person name="Chai Y.-H."/>
            <person name="Lu J.-Y."/>
            <person name="Li Y."/>
            <person name="Zhao S.-W."/>
            <person name="Mao J.-F."/>
            <person name="Jia S.-G."/>
            <person name="Mao Y.-M."/>
        </authorList>
    </citation>
    <scope>NUCLEOTIDE SEQUENCE</scope>
    <source>
        <strain evidence="6">AT0</strain>
        <tissue evidence="6">Leaf</tissue>
    </source>
</reference>
<keyword evidence="4" id="KW-0539">Nucleus</keyword>
<dbReference type="InterPro" id="IPR011989">
    <property type="entry name" value="ARM-like"/>
</dbReference>
<dbReference type="FunFam" id="1.25.10.10:FF:000459">
    <property type="entry name" value="ARM repeat superfamily protein"/>
    <property type="match status" value="1"/>
</dbReference>
<gene>
    <name evidence="6" type="ORF">FEM48_Zijuj10G0017300</name>
</gene>
<dbReference type="InterPro" id="IPR016024">
    <property type="entry name" value="ARM-type_fold"/>
</dbReference>
<dbReference type="PANTHER" id="PTHR10997:SF9">
    <property type="entry name" value="IMPORTIN-9"/>
    <property type="match status" value="1"/>
</dbReference>
<name>A0A978UKJ9_ZIZJJ</name>
<comment type="subcellular location">
    <subcellularLocation>
        <location evidence="1">Nucleus</location>
    </subcellularLocation>
</comment>
<evidence type="ECO:0000256" key="4">
    <source>
        <dbReference type="ARBA" id="ARBA00023242"/>
    </source>
</evidence>
<evidence type="ECO:0000313" key="7">
    <source>
        <dbReference type="Proteomes" id="UP000813462"/>
    </source>
</evidence>
<dbReference type="GO" id="GO:0031267">
    <property type="term" value="F:small GTPase binding"/>
    <property type="evidence" value="ECO:0007669"/>
    <property type="project" value="InterPro"/>
</dbReference>
<protein>
    <recommendedName>
        <fullName evidence="5">Importin N-terminal domain-containing protein</fullName>
    </recommendedName>
</protein>
<evidence type="ECO:0000256" key="3">
    <source>
        <dbReference type="ARBA" id="ARBA00022927"/>
    </source>
</evidence>
<dbReference type="GO" id="GO:0006606">
    <property type="term" value="P:protein import into nucleus"/>
    <property type="evidence" value="ECO:0007669"/>
    <property type="project" value="TreeGrafter"/>
</dbReference>
<dbReference type="InterPro" id="IPR056840">
    <property type="entry name" value="HEAT_IPO9_central"/>
</dbReference>
<dbReference type="GO" id="GO:0005829">
    <property type="term" value="C:cytosol"/>
    <property type="evidence" value="ECO:0007669"/>
    <property type="project" value="TreeGrafter"/>
</dbReference>